<evidence type="ECO:0000313" key="4">
    <source>
        <dbReference type="Proteomes" id="UP000186112"/>
    </source>
</evidence>
<reference evidence="3 4" key="1">
    <citation type="submission" date="2016-02" db="EMBL/GenBank/DDBJ databases">
        <title>Genome sequence of Tissierella creatinophila DSM 6911.</title>
        <authorList>
            <person name="Poehlein A."/>
            <person name="Daniel R."/>
        </authorList>
    </citation>
    <scope>NUCLEOTIDE SEQUENCE [LARGE SCALE GENOMIC DNA]</scope>
    <source>
        <strain evidence="3 4">DSM 6911</strain>
    </source>
</reference>
<keyword evidence="4" id="KW-1185">Reference proteome</keyword>
<protein>
    <submittedName>
        <fullName evidence="3">Phage tail protein</fullName>
    </submittedName>
</protein>
<dbReference type="Pfam" id="PF05709">
    <property type="entry name" value="Sipho_tail"/>
    <property type="match status" value="1"/>
</dbReference>
<sequence>MSNIKITNTNGESITLGNEAPLFLERIDGVGRLGVELENQKSPDQDGITYVKNTFSSRDISIEGIIISRNNPDEILTLRRKMQRVLNPKLGQVTIRYKYKESTKEIKAIVESTPSFPSAGRGLFYQKYLINLICHSPFWLETYYESSEMSYIMGGLKFNLKLPSKFSSRGFKRKAVNSGDVDTPVKIEFIGPATNPTVTNETTGEIIKVNRELGEGDVLSICTSFGEKYVRINGENAFHYIDLDSSFWSLLPGENILSYKSNNDSINTRVKAIWRNRYIGF</sequence>
<accession>A0A1U7M5T2</accession>
<dbReference type="Gene3D" id="2.60.120.860">
    <property type="match status" value="1"/>
</dbReference>
<dbReference type="AlphaFoldDB" id="A0A1U7M5T2"/>
<dbReference type="Proteomes" id="UP000186112">
    <property type="component" value="Unassembled WGS sequence"/>
</dbReference>
<feature type="domain" description="Siphovirus-type tail component C-terminal" evidence="2">
    <location>
        <begin position="179"/>
        <end position="278"/>
    </location>
</feature>
<feature type="domain" description="Siphovirus-type tail component RIFT-related" evidence="1">
    <location>
        <begin position="10"/>
        <end position="134"/>
    </location>
</feature>
<dbReference type="InterPro" id="IPR008841">
    <property type="entry name" value="Siphovirus-type_tail_N"/>
</dbReference>
<evidence type="ECO:0000259" key="1">
    <source>
        <dbReference type="Pfam" id="PF05709"/>
    </source>
</evidence>
<dbReference type="InterPro" id="IPR054738">
    <property type="entry name" value="Siphovirus-type_tail_C"/>
</dbReference>
<name>A0A1U7M5T2_TISCR</name>
<proteinExistence type="predicted"/>
<dbReference type="RefSeq" id="WP_143583094.1">
    <property type="nucleotide sequence ID" value="NZ_LTDM01000022.1"/>
</dbReference>
<evidence type="ECO:0000313" key="3">
    <source>
        <dbReference type="EMBL" id="OLS02548.1"/>
    </source>
</evidence>
<dbReference type="EMBL" id="LTDM01000022">
    <property type="protein sequence ID" value="OLS02548.1"/>
    <property type="molecule type" value="Genomic_DNA"/>
</dbReference>
<dbReference type="Pfam" id="PF22768">
    <property type="entry name" value="SPP1_Dit"/>
    <property type="match status" value="1"/>
</dbReference>
<dbReference type="OrthoDB" id="2079081at2"/>
<organism evidence="3 4">
    <name type="scientific">Tissierella creatinophila DSM 6911</name>
    <dbReference type="NCBI Taxonomy" id="1123403"/>
    <lineage>
        <taxon>Bacteria</taxon>
        <taxon>Bacillati</taxon>
        <taxon>Bacillota</taxon>
        <taxon>Tissierellia</taxon>
        <taxon>Tissierellales</taxon>
        <taxon>Tissierellaceae</taxon>
        <taxon>Tissierella</taxon>
    </lineage>
</organism>
<comment type="caution">
    <text evidence="3">The sequence shown here is derived from an EMBL/GenBank/DDBJ whole genome shotgun (WGS) entry which is preliminary data.</text>
</comment>
<dbReference type="Gene3D" id="2.40.30.200">
    <property type="match status" value="1"/>
</dbReference>
<gene>
    <name evidence="3" type="ORF">TICRE_13490</name>
</gene>
<evidence type="ECO:0000259" key="2">
    <source>
        <dbReference type="Pfam" id="PF22768"/>
    </source>
</evidence>